<name>A0AAN9SGX6_PSOTE</name>
<sequence length="228" mass="25478">MLGEVDEAVVVVVVESQMIEDNCADNRIPFSNVISKILVKEHIVRLNKENGSLKRNLEATSITSANGPYTIKHCSIAVVESTVAKTIYDRAIDASLDHANGWMHVAKTIYDRAIDTSLDHANGWMVSNETGDIYSTNKPQLAFNSRIALSLNMPNKLADVAKKQRLNSVSPIVVVESIVAKAIYDRAIDASLDHANGWMLFEYCIFHHPCKEKGSVEKRRERQQQELE</sequence>
<accession>A0AAN9SGX6</accession>
<comment type="caution">
    <text evidence="2">The sequence shown here is derived from an EMBL/GenBank/DDBJ whole genome shotgun (WGS) entry which is preliminary data.</text>
</comment>
<evidence type="ECO:0000313" key="3">
    <source>
        <dbReference type="Proteomes" id="UP001386955"/>
    </source>
</evidence>
<dbReference type="Proteomes" id="UP001386955">
    <property type="component" value="Unassembled WGS sequence"/>
</dbReference>
<evidence type="ECO:0000259" key="1">
    <source>
        <dbReference type="Pfam" id="PF01399"/>
    </source>
</evidence>
<evidence type="ECO:0000313" key="2">
    <source>
        <dbReference type="EMBL" id="KAK7393192.1"/>
    </source>
</evidence>
<protein>
    <recommendedName>
        <fullName evidence="1">PCI domain-containing protein</fullName>
    </recommendedName>
</protein>
<organism evidence="2 3">
    <name type="scientific">Psophocarpus tetragonolobus</name>
    <name type="common">Winged bean</name>
    <name type="synonym">Dolichos tetragonolobus</name>
    <dbReference type="NCBI Taxonomy" id="3891"/>
    <lineage>
        <taxon>Eukaryota</taxon>
        <taxon>Viridiplantae</taxon>
        <taxon>Streptophyta</taxon>
        <taxon>Embryophyta</taxon>
        <taxon>Tracheophyta</taxon>
        <taxon>Spermatophyta</taxon>
        <taxon>Magnoliopsida</taxon>
        <taxon>eudicotyledons</taxon>
        <taxon>Gunneridae</taxon>
        <taxon>Pentapetalae</taxon>
        <taxon>rosids</taxon>
        <taxon>fabids</taxon>
        <taxon>Fabales</taxon>
        <taxon>Fabaceae</taxon>
        <taxon>Papilionoideae</taxon>
        <taxon>50 kb inversion clade</taxon>
        <taxon>NPAAA clade</taxon>
        <taxon>indigoferoid/millettioid clade</taxon>
        <taxon>Phaseoleae</taxon>
        <taxon>Psophocarpus</taxon>
    </lineage>
</organism>
<dbReference type="EMBL" id="JAYMYS010000005">
    <property type="protein sequence ID" value="KAK7393192.1"/>
    <property type="molecule type" value="Genomic_DNA"/>
</dbReference>
<dbReference type="InterPro" id="IPR050756">
    <property type="entry name" value="CSN3"/>
</dbReference>
<dbReference type="GO" id="GO:0008541">
    <property type="term" value="C:proteasome regulatory particle, lid subcomplex"/>
    <property type="evidence" value="ECO:0007669"/>
    <property type="project" value="TreeGrafter"/>
</dbReference>
<keyword evidence="3" id="KW-1185">Reference proteome</keyword>
<dbReference type="PANTHER" id="PTHR10758">
    <property type="entry name" value="26S PROTEASOME NON-ATPASE REGULATORY SUBUNIT 3/COP9 SIGNALOSOME COMPLEX SUBUNIT 3"/>
    <property type="match status" value="1"/>
</dbReference>
<dbReference type="GO" id="GO:0006511">
    <property type="term" value="P:ubiquitin-dependent protein catabolic process"/>
    <property type="evidence" value="ECO:0007669"/>
    <property type="project" value="TreeGrafter"/>
</dbReference>
<reference evidence="2 3" key="1">
    <citation type="submission" date="2024-01" db="EMBL/GenBank/DDBJ databases">
        <title>The genomes of 5 underutilized Papilionoideae crops provide insights into root nodulation and disease resistanc.</title>
        <authorList>
            <person name="Jiang F."/>
        </authorList>
    </citation>
    <scope>NUCLEOTIDE SEQUENCE [LARGE SCALE GENOMIC DNA]</scope>
    <source>
        <strain evidence="2">DUOXIRENSHENG_FW03</strain>
        <tissue evidence="2">Leaves</tissue>
    </source>
</reference>
<gene>
    <name evidence="2" type="ORF">VNO78_21706</name>
</gene>
<dbReference type="AlphaFoldDB" id="A0AAN9SGX6"/>
<dbReference type="Pfam" id="PF01399">
    <property type="entry name" value="PCI"/>
    <property type="match status" value="1"/>
</dbReference>
<proteinExistence type="predicted"/>
<feature type="domain" description="PCI" evidence="1">
    <location>
        <begin position="158"/>
        <end position="202"/>
    </location>
</feature>
<dbReference type="PANTHER" id="PTHR10758:SF2">
    <property type="entry name" value="26S PROTEASOME NON-ATPASE REGULATORY SUBUNIT 3"/>
    <property type="match status" value="1"/>
</dbReference>
<dbReference type="InterPro" id="IPR000717">
    <property type="entry name" value="PCI_dom"/>
</dbReference>